<comment type="subcellular location">
    <subcellularLocation>
        <location evidence="5">Plastid</location>
        <location evidence="5">Chloroplast</location>
    </subcellularLocation>
</comment>
<dbReference type="FunFam" id="1.10.287.1480:FF:000001">
    <property type="entry name" value="30S ribosomal protein S14"/>
    <property type="match status" value="1"/>
</dbReference>
<keyword evidence="2 5" id="KW-0689">Ribosomal protein</keyword>
<dbReference type="GO" id="GO:0003735">
    <property type="term" value="F:structural constituent of ribosome"/>
    <property type="evidence" value="ECO:0007669"/>
    <property type="project" value="InterPro"/>
</dbReference>
<keyword evidence="5" id="KW-0699">rRNA-binding</keyword>
<dbReference type="GO" id="GO:0019843">
    <property type="term" value="F:rRNA binding"/>
    <property type="evidence" value="ECO:0007669"/>
    <property type="project" value="UniProtKB-UniRule"/>
</dbReference>
<keyword evidence="3 5" id="KW-0687">Ribonucleoprotein</keyword>
<dbReference type="NCBIfam" id="NF006477">
    <property type="entry name" value="PRK08881.1"/>
    <property type="match status" value="1"/>
</dbReference>
<dbReference type="GO" id="GO:0009507">
    <property type="term" value="C:chloroplast"/>
    <property type="evidence" value="ECO:0007669"/>
    <property type="project" value="UniProtKB-SubCell"/>
</dbReference>
<accession>A0A8E6NY16</accession>
<comment type="function">
    <text evidence="5">Binds 16S rRNA, required for the assembly of 30S particles.</text>
</comment>
<evidence type="ECO:0000256" key="1">
    <source>
        <dbReference type="ARBA" id="ARBA00009083"/>
    </source>
</evidence>
<dbReference type="InterPro" id="IPR001209">
    <property type="entry name" value="Ribosomal_uS14"/>
</dbReference>
<dbReference type="AlphaFoldDB" id="A0A8E6NY16"/>
<dbReference type="GO" id="GO:0015935">
    <property type="term" value="C:small ribosomal subunit"/>
    <property type="evidence" value="ECO:0007669"/>
    <property type="project" value="TreeGrafter"/>
</dbReference>
<comment type="similarity">
    <text evidence="1 5">Belongs to the universal ribosomal protein uS14 family.</text>
</comment>
<keyword evidence="6" id="KW-0150">Chloroplast</keyword>
<sequence length="119" mass="14349">MNYNLNSLANLKITIKYKFMAKKSMVERELKRKKLYNKYKIKKENLKQSIKKQNSFEEHIEIQKILQKIPRNSLKCRGRNRCWKTGRSRGFYKDFGLSRHVLREMAHECLLPGVKKSSW</sequence>
<keyword evidence="6" id="KW-0934">Plastid</keyword>
<evidence type="ECO:0000313" key="6">
    <source>
        <dbReference type="EMBL" id="QVQ56777.1"/>
    </source>
</evidence>
<organism evidence="6">
    <name type="scientific">Erythrocystis saccata</name>
    <dbReference type="NCBI Taxonomy" id="2822695"/>
    <lineage>
        <taxon>Eukaryota</taxon>
        <taxon>Rhodophyta</taxon>
        <taxon>Florideophyceae</taxon>
        <taxon>Rhodymeniophycidae</taxon>
        <taxon>Ceramiales</taxon>
        <taxon>Rhodomelaceae</taxon>
        <taxon>Erythrocystis</taxon>
    </lineage>
</organism>
<proteinExistence type="inferred from homology"/>
<dbReference type="PANTHER" id="PTHR19836:SF19">
    <property type="entry name" value="SMALL RIBOSOMAL SUBUNIT PROTEIN US14M"/>
    <property type="match status" value="1"/>
</dbReference>
<dbReference type="HAMAP" id="MF_00537">
    <property type="entry name" value="Ribosomal_uS14_1"/>
    <property type="match status" value="1"/>
</dbReference>
<gene>
    <name evidence="5 6" type="primary">rps14</name>
</gene>
<keyword evidence="5" id="KW-0694">RNA-binding</keyword>
<dbReference type="InterPro" id="IPR023036">
    <property type="entry name" value="Ribosomal_uS14_bac/plastid"/>
</dbReference>
<name>A0A8E6NY16_9FLOR</name>
<geneLocation type="chloroplast" evidence="6"/>
<dbReference type="Pfam" id="PF00253">
    <property type="entry name" value="Ribosomal_S14"/>
    <property type="match status" value="1"/>
</dbReference>
<dbReference type="PROSITE" id="PS00527">
    <property type="entry name" value="RIBOSOMAL_S14"/>
    <property type="match status" value="1"/>
</dbReference>
<protein>
    <recommendedName>
        <fullName evidence="4 5">Small ribosomal subunit protein uS14c</fullName>
    </recommendedName>
</protein>
<dbReference type="PANTHER" id="PTHR19836">
    <property type="entry name" value="30S RIBOSOMAL PROTEIN S14"/>
    <property type="match status" value="1"/>
</dbReference>
<evidence type="ECO:0000256" key="3">
    <source>
        <dbReference type="ARBA" id="ARBA00023274"/>
    </source>
</evidence>
<evidence type="ECO:0000256" key="4">
    <source>
        <dbReference type="ARBA" id="ARBA00035247"/>
    </source>
</evidence>
<dbReference type="InterPro" id="IPR018271">
    <property type="entry name" value="Ribosomal_uS14_CS"/>
</dbReference>
<dbReference type="GO" id="GO:0006412">
    <property type="term" value="P:translation"/>
    <property type="evidence" value="ECO:0007669"/>
    <property type="project" value="UniProtKB-UniRule"/>
</dbReference>
<evidence type="ECO:0000256" key="5">
    <source>
        <dbReference type="HAMAP-Rule" id="MF_00537"/>
    </source>
</evidence>
<reference evidence="6" key="1">
    <citation type="submission" date="2021-03" db="EMBL/GenBank/DDBJ databases">
        <title>Transfer of the hemiparasitic marine red alga Erythrocystis saccata (Rhodomelaceae, Rhodophyta) to the tribe Streblocladieae inferred from organellar genome analysis.</title>
        <authorList>
            <person name="Hughey J.R."/>
        </authorList>
    </citation>
    <scope>NUCLEOTIDE SEQUENCE</scope>
</reference>
<dbReference type="EMBL" id="MW810349">
    <property type="protein sequence ID" value="QVQ56777.1"/>
    <property type="molecule type" value="Genomic_DNA"/>
</dbReference>
<comment type="subunit">
    <text evidence="5">Part of the 30S ribosomal subunit.</text>
</comment>
<evidence type="ECO:0000256" key="2">
    <source>
        <dbReference type="ARBA" id="ARBA00022980"/>
    </source>
</evidence>